<reference evidence="2" key="1">
    <citation type="submission" date="2022-02" db="EMBL/GenBank/DDBJ databases">
        <title>Halalkalibacter sp. nov. isolated from Lonar Lake, India.</title>
        <authorList>
            <person name="Joshi A."/>
            <person name="Thite S."/>
            <person name="Lodha T."/>
        </authorList>
    </citation>
    <scope>NUCLEOTIDE SEQUENCE</scope>
    <source>
        <strain evidence="2">MEB205</strain>
    </source>
</reference>
<accession>A0A9X2A4X1</accession>
<sequence>MKVMFGIILIVIGAFLLVTTISSPFTNSKTKHNEGSLTTDISSVKSIDLSSTSVDWVIEGHDGEMLSVELVNQNKQIELHSKEQKEMLQIVVKEPRFRFFSFDFFRKAQAIVRIPNSYSENVNVNSISGEIEFRNELSVNNTFSKTVSGNVLGSTLSGESVEVKTTSGNIKFNEVTATDVRLESVSGDLIVQTLSGDIEGKTVSGNIEIEYRDENEKVLLKTVSGDVELFIPIGNAEVNVSTVSGDVHLDLQQFIKSRSYTGRLGDGLHPLRISTTSGDIRIREG</sequence>
<dbReference type="AlphaFoldDB" id="A0A9X2A4X1"/>
<evidence type="ECO:0000313" key="2">
    <source>
        <dbReference type="EMBL" id="MCL7746987.1"/>
    </source>
</evidence>
<dbReference type="EMBL" id="JAKRYL010000006">
    <property type="protein sequence ID" value="MCL7746987.1"/>
    <property type="molecule type" value="Genomic_DNA"/>
</dbReference>
<evidence type="ECO:0000313" key="3">
    <source>
        <dbReference type="Proteomes" id="UP001139150"/>
    </source>
</evidence>
<dbReference type="Proteomes" id="UP001139150">
    <property type="component" value="Unassembled WGS sequence"/>
</dbReference>
<keyword evidence="3" id="KW-1185">Reference proteome</keyword>
<dbReference type="RefSeq" id="WP_250095894.1">
    <property type="nucleotide sequence ID" value="NZ_JAKRYL010000006.1"/>
</dbReference>
<feature type="domain" description="DUF4097" evidence="1">
    <location>
        <begin position="45"/>
        <end position="282"/>
    </location>
</feature>
<name>A0A9X2A4X1_9BACI</name>
<dbReference type="InterPro" id="IPR025164">
    <property type="entry name" value="Toastrack_DUF4097"/>
</dbReference>
<proteinExistence type="predicted"/>
<protein>
    <submittedName>
        <fullName evidence="2">DUF4097 domain-containing protein</fullName>
    </submittedName>
</protein>
<dbReference type="Pfam" id="PF13349">
    <property type="entry name" value="DUF4097"/>
    <property type="match status" value="1"/>
</dbReference>
<gene>
    <name evidence="2" type="ORF">MF646_07605</name>
</gene>
<evidence type="ECO:0000259" key="1">
    <source>
        <dbReference type="Pfam" id="PF13349"/>
    </source>
</evidence>
<comment type="caution">
    <text evidence="2">The sequence shown here is derived from an EMBL/GenBank/DDBJ whole genome shotgun (WGS) entry which is preliminary data.</text>
</comment>
<organism evidence="2 3">
    <name type="scientific">Halalkalibacter alkaliphilus</name>
    <dbReference type="NCBI Taxonomy" id="2917993"/>
    <lineage>
        <taxon>Bacteria</taxon>
        <taxon>Bacillati</taxon>
        <taxon>Bacillota</taxon>
        <taxon>Bacilli</taxon>
        <taxon>Bacillales</taxon>
        <taxon>Bacillaceae</taxon>
        <taxon>Halalkalibacter</taxon>
    </lineage>
</organism>